<gene>
    <name evidence="1" type="ORF">EWM64_g1512</name>
</gene>
<evidence type="ECO:0000313" key="2">
    <source>
        <dbReference type="Proteomes" id="UP000298061"/>
    </source>
</evidence>
<organism evidence="1 2">
    <name type="scientific">Hericium alpestre</name>
    <dbReference type="NCBI Taxonomy" id="135208"/>
    <lineage>
        <taxon>Eukaryota</taxon>
        <taxon>Fungi</taxon>
        <taxon>Dikarya</taxon>
        <taxon>Basidiomycota</taxon>
        <taxon>Agaricomycotina</taxon>
        <taxon>Agaricomycetes</taxon>
        <taxon>Russulales</taxon>
        <taxon>Hericiaceae</taxon>
        <taxon>Hericium</taxon>
    </lineage>
</organism>
<name>A0A4Z0A9A2_9AGAM</name>
<keyword evidence="2" id="KW-1185">Reference proteome</keyword>
<reference evidence="1 2" key="1">
    <citation type="submission" date="2019-02" db="EMBL/GenBank/DDBJ databases">
        <title>Genome sequencing of the rare red list fungi Hericium alpestre (H. flagellum).</title>
        <authorList>
            <person name="Buettner E."/>
            <person name="Kellner H."/>
        </authorList>
    </citation>
    <scope>NUCLEOTIDE SEQUENCE [LARGE SCALE GENOMIC DNA]</scope>
    <source>
        <strain evidence="1 2">DSM 108284</strain>
    </source>
</reference>
<sequence>MESAIPDPDGTNLPDIVALPRMKRLILRAPAIPLSYLMDRLCLPKRTTLELDMTIRTEPSIPVFQHALARHYMSTSPPGEAPEDPFRCLVIVQSAMLMCMLASPDGMPSYITPPLEYQALRTAYPLSIFVESNFIPIFPWFYQHFTDAFSQSTQLAIDTLVLRIQGKDLLEAADCTWLSYPQISLKRIVLIGPVFEKFVVTFARHDATANGAEPRAQPDRVRLPFLERLKVHSFDFLLLSGRAALTQLIAGLKRRAHAVPVCDDGIPKICLELCCCDIEDAQVEDLRAVSAVRLEWDGKTNGLEVSCATKT</sequence>
<dbReference type="Proteomes" id="UP000298061">
    <property type="component" value="Unassembled WGS sequence"/>
</dbReference>
<protein>
    <submittedName>
        <fullName evidence="1">Uncharacterized protein</fullName>
    </submittedName>
</protein>
<dbReference type="EMBL" id="SFCI01000103">
    <property type="protein sequence ID" value="TFY82499.1"/>
    <property type="molecule type" value="Genomic_DNA"/>
</dbReference>
<proteinExistence type="predicted"/>
<accession>A0A4Z0A9A2</accession>
<evidence type="ECO:0000313" key="1">
    <source>
        <dbReference type="EMBL" id="TFY82499.1"/>
    </source>
</evidence>
<comment type="caution">
    <text evidence="1">The sequence shown here is derived from an EMBL/GenBank/DDBJ whole genome shotgun (WGS) entry which is preliminary data.</text>
</comment>
<dbReference type="AlphaFoldDB" id="A0A4Z0A9A2"/>